<dbReference type="Proteomes" id="UP000184079">
    <property type="component" value="Unassembled WGS sequence"/>
</dbReference>
<dbReference type="NCBIfam" id="NF010125">
    <property type="entry name" value="PRK13602.1"/>
    <property type="match status" value="1"/>
</dbReference>
<protein>
    <submittedName>
        <fullName evidence="2">Large subunit ribosomal protein L7A</fullName>
    </submittedName>
</protein>
<evidence type="ECO:0000259" key="1">
    <source>
        <dbReference type="Pfam" id="PF01248"/>
    </source>
</evidence>
<dbReference type="Pfam" id="PF01248">
    <property type="entry name" value="Ribosomal_L7Ae"/>
    <property type="match status" value="1"/>
</dbReference>
<name>A0A1M5WZM5_9BACI</name>
<keyword evidence="2" id="KW-0687">Ribonucleoprotein</keyword>
<dbReference type="Gene3D" id="3.30.1330.30">
    <property type="match status" value="1"/>
</dbReference>
<dbReference type="RefSeq" id="WP_073012554.1">
    <property type="nucleotide sequence ID" value="NZ_FQXD01000020.1"/>
</dbReference>
<evidence type="ECO:0000313" key="3">
    <source>
        <dbReference type="Proteomes" id="UP000184079"/>
    </source>
</evidence>
<gene>
    <name evidence="2" type="ORF">SAMN05421807_12026</name>
</gene>
<keyword evidence="2" id="KW-0689">Ribosomal protein</keyword>
<dbReference type="SUPFAM" id="SSF55315">
    <property type="entry name" value="L30e-like"/>
    <property type="match status" value="1"/>
</dbReference>
<sequence>MSYEKVMQVKSSVIIGTKQTLKAMKNGHISEVFVAVDADQHMVQKVTHLAEELGIPCHHVDSKKKLGVACGIEVGAAAVGIKQD</sequence>
<dbReference type="AlphaFoldDB" id="A0A1M5WZM5"/>
<proteinExistence type="predicted"/>
<feature type="domain" description="Ribosomal protein eL8/eL30/eS12/Gadd45" evidence="1">
    <location>
        <begin position="5"/>
        <end position="83"/>
    </location>
</feature>
<dbReference type="OrthoDB" id="2353623at2"/>
<accession>A0A1M5WZM5</accession>
<organism evidence="2 3">
    <name type="scientific">Virgibacillus chiguensis</name>
    <dbReference type="NCBI Taxonomy" id="411959"/>
    <lineage>
        <taxon>Bacteria</taxon>
        <taxon>Bacillati</taxon>
        <taxon>Bacillota</taxon>
        <taxon>Bacilli</taxon>
        <taxon>Bacillales</taxon>
        <taxon>Bacillaceae</taxon>
        <taxon>Virgibacillus</taxon>
    </lineage>
</organism>
<reference evidence="3" key="1">
    <citation type="submission" date="2016-11" db="EMBL/GenBank/DDBJ databases">
        <authorList>
            <person name="Varghese N."/>
            <person name="Submissions S."/>
        </authorList>
    </citation>
    <scope>NUCLEOTIDE SEQUENCE [LARGE SCALE GENOMIC DNA]</scope>
    <source>
        <strain evidence="3">CGMCC 1.6496</strain>
    </source>
</reference>
<dbReference type="EMBL" id="FQXD01000020">
    <property type="protein sequence ID" value="SHH93116.1"/>
    <property type="molecule type" value="Genomic_DNA"/>
</dbReference>
<evidence type="ECO:0000313" key="2">
    <source>
        <dbReference type="EMBL" id="SHH93116.1"/>
    </source>
</evidence>
<dbReference type="InterPro" id="IPR029064">
    <property type="entry name" value="Ribosomal_eL30-like_sf"/>
</dbReference>
<dbReference type="InterPro" id="IPR004038">
    <property type="entry name" value="Ribosomal_eL8/eL30/eS12/Gad45"/>
</dbReference>
<dbReference type="GO" id="GO:0005840">
    <property type="term" value="C:ribosome"/>
    <property type="evidence" value="ECO:0007669"/>
    <property type="project" value="UniProtKB-KW"/>
</dbReference>
<keyword evidence="3" id="KW-1185">Reference proteome</keyword>